<keyword evidence="4" id="KW-1185">Reference proteome</keyword>
<evidence type="ECO:0000313" key="3">
    <source>
        <dbReference type="EMBL" id="OQS06519.1"/>
    </source>
</evidence>
<dbReference type="Pfam" id="PF05600">
    <property type="entry name" value="CDK5RAP3"/>
    <property type="match status" value="1"/>
</dbReference>
<gene>
    <name evidence="3" type="ORF">THRCLA_01444</name>
</gene>
<keyword evidence="2" id="KW-0175">Coiled coil</keyword>
<organism evidence="3 4">
    <name type="scientific">Thraustotheca clavata</name>
    <dbReference type="NCBI Taxonomy" id="74557"/>
    <lineage>
        <taxon>Eukaryota</taxon>
        <taxon>Sar</taxon>
        <taxon>Stramenopiles</taxon>
        <taxon>Oomycota</taxon>
        <taxon>Saprolegniomycetes</taxon>
        <taxon>Saprolegniales</taxon>
        <taxon>Achlyaceae</taxon>
        <taxon>Thraustotheca</taxon>
    </lineage>
</organism>
<dbReference type="Proteomes" id="UP000243217">
    <property type="component" value="Unassembled WGS sequence"/>
</dbReference>
<evidence type="ECO:0000256" key="1">
    <source>
        <dbReference type="ARBA" id="ARBA00007478"/>
    </source>
</evidence>
<feature type="coiled-coil region" evidence="2">
    <location>
        <begin position="405"/>
        <end position="439"/>
    </location>
</feature>
<protein>
    <recommendedName>
        <fullName evidence="5">CDK5RAP3-like protein</fullName>
    </recommendedName>
</protein>
<name>A0A1W0A8I7_9STRA</name>
<accession>A0A1W0A8I7</accession>
<evidence type="ECO:0000313" key="4">
    <source>
        <dbReference type="Proteomes" id="UP000243217"/>
    </source>
</evidence>
<evidence type="ECO:0008006" key="5">
    <source>
        <dbReference type="Google" id="ProtNLM"/>
    </source>
</evidence>
<sequence length="484" mass="54796">MGKTDNNVGQIDIQLKKLVESLIDRKIVPQNWLERVQDVKLSISQSFDQLPKAAKLLVDDKDDMNYYDCKAILEYLENSDEAKAKNFFGQYTSPILKQWIAIVKKYEAGNVFAAEIARKLNENATFEIPALRKSIAQYEKYIADNNRKIVEHQKSIIECNKAYANSCAALKIPGFDIRLELQALVYELPQLFKDIIPLICSLSEAGSYHYQMQLYLHGGNGDNIPHLSALEQFWKSDVQEQDTKVVEITTDHPSRLSEVVGVSSIEEINSTYINKMDTGIDWGTSEEPNAVDIVWDITIDDTSSFVETQEVTEAKRTSLLQDSVERAKLTNDILELQAFLHQRRIELKSIDVAFASQFQTSHQLLAGQNLETIENYLNGTNAAIAALNDKRLQQVLLIKQSPRYLDRLVSNLEIQMNRVEKLQSSINQLEDKNAEMIATVSSNHSKIKCIATATKKLKTKFEQVSLPPLFKGNKVHLLGDISSL</sequence>
<dbReference type="OrthoDB" id="340432at2759"/>
<dbReference type="PANTHER" id="PTHR14894:SF0">
    <property type="entry name" value="CDK5 REGULATORY SUBUNIT-ASSOCIATED PROTEIN 3"/>
    <property type="match status" value="1"/>
</dbReference>
<comment type="caution">
    <text evidence="3">The sequence shown here is derived from an EMBL/GenBank/DDBJ whole genome shotgun (WGS) entry which is preliminary data.</text>
</comment>
<dbReference type="STRING" id="74557.A0A1W0A8I7"/>
<dbReference type="InterPro" id="IPR008491">
    <property type="entry name" value="CDK5RAP3"/>
</dbReference>
<dbReference type="AlphaFoldDB" id="A0A1W0A8I7"/>
<proteinExistence type="inferred from homology"/>
<evidence type="ECO:0000256" key="2">
    <source>
        <dbReference type="SAM" id="Coils"/>
    </source>
</evidence>
<dbReference type="GO" id="GO:0012505">
    <property type="term" value="C:endomembrane system"/>
    <property type="evidence" value="ECO:0007669"/>
    <property type="project" value="TreeGrafter"/>
</dbReference>
<dbReference type="GO" id="GO:0007346">
    <property type="term" value="P:regulation of mitotic cell cycle"/>
    <property type="evidence" value="ECO:0007669"/>
    <property type="project" value="TreeGrafter"/>
</dbReference>
<reference evidence="3 4" key="1">
    <citation type="journal article" date="2014" name="Genome Biol. Evol.">
        <title>The secreted proteins of Achlya hypogyna and Thraustotheca clavata identify the ancestral oomycete secretome and reveal gene acquisitions by horizontal gene transfer.</title>
        <authorList>
            <person name="Misner I."/>
            <person name="Blouin N."/>
            <person name="Leonard G."/>
            <person name="Richards T.A."/>
            <person name="Lane C.E."/>
        </authorList>
    </citation>
    <scope>NUCLEOTIDE SEQUENCE [LARGE SCALE GENOMIC DNA]</scope>
    <source>
        <strain evidence="3 4">ATCC 34112</strain>
    </source>
</reference>
<dbReference type="PANTHER" id="PTHR14894">
    <property type="entry name" value="CDK5 REGULATORY SUBUNIT-ASSOCIATED PROTEIN 3"/>
    <property type="match status" value="1"/>
</dbReference>
<dbReference type="EMBL" id="JNBS01000336">
    <property type="protein sequence ID" value="OQS06519.1"/>
    <property type="molecule type" value="Genomic_DNA"/>
</dbReference>
<comment type="similarity">
    <text evidence="1">Belongs to the CDK5RAP3 family.</text>
</comment>